<dbReference type="EMBL" id="CP001700">
    <property type="protein sequence ID" value="ACU76913.1"/>
    <property type="molecule type" value="Genomic_DNA"/>
</dbReference>
<comment type="pathway">
    <text evidence="1">Quinol/quinone metabolism; menaquinone biosynthesis.</text>
</comment>
<dbReference type="GO" id="GO:0009234">
    <property type="term" value="P:menaquinone biosynthetic process"/>
    <property type="evidence" value="ECO:0007669"/>
    <property type="project" value="UniProtKB-UniRule"/>
</dbReference>
<dbReference type="Pfam" id="PF01048">
    <property type="entry name" value="PNP_UDP_1"/>
    <property type="match status" value="1"/>
</dbReference>
<dbReference type="HOGENOM" id="CLU_031248_3_0_11"/>
<comment type="catalytic activity">
    <reaction evidence="1">
        <text>futalosine + H2O = dehypoxanthine futalosine + hypoxanthine</text>
        <dbReference type="Rhea" id="RHEA:25904"/>
        <dbReference type="ChEBI" id="CHEBI:15377"/>
        <dbReference type="ChEBI" id="CHEBI:17368"/>
        <dbReference type="ChEBI" id="CHEBI:58863"/>
        <dbReference type="ChEBI" id="CHEBI:58864"/>
        <dbReference type="EC" id="3.2.2.26"/>
    </reaction>
</comment>
<dbReference type="AlphaFoldDB" id="C7QH63"/>
<evidence type="ECO:0000256" key="1">
    <source>
        <dbReference type="HAMAP-Rule" id="MF_00991"/>
    </source>
</evidence>
<dbReference type="STRING" id="479433.Caci_8090"/>
<dbReference type="EC" id="3.2.2.26" evidence="1 2"/>
<dbReference type="GO" id="GO:0008782">
    <property type="term" value="F:adenosylhomocysteine nucleosidase activity"/>
    <property type="evidence" value="ECO:0007669"/>
    <property type="project" value="TreeGrafter"/>
</dbReference>
<feature type="domain" description="Nucleoside phosphorylase" evidence="3">
    <location>
        <begin position="24"/>
        <end position="209"/>
    </location>
</feature>
<dbReference type="GO" id="GO:0005829">
    <property type="term" value="C:cytosol"/>
    <property type="evidence" value="ECO:0007669"/>
    <property type="project" value="TreeGrafter"/>
</dbReference>
<dbReference type="GO" id="GO:0019284">
    <property type="term" value="P:L-methionine salvage from S-adenosylmethionine"/>
    <property type="evidence" value="ECO:0007669"/>
    <property type="project" value="TreeGrafter"/>
</dbReference>
<evidence type="ECO:0000313" key="4">
    <source>
        <dbReference type="EMBL" id="ACU76913.1"/>
    </source>
</evidence>
<name>C7QH63_CATAD</name>
<dbReference type="PANTHER" id="PTHR46832">
    <property type="entry name" value="5'-METHYLTHIOADENOSINE/S-ADENOSYLHOMOCYSTEINE NUCLEOSIDASE"/>
    <property type="match status" value="1"/>
</dbReference>
<evidence type="ECO:0000256" key="2">
    <source>
        <dbReference type="NCBIfam" id="TIGR03664"/>
    </source>
</evidence>
<comment type="function">
    <text evidence="1">Catalyzes the hydrolysis of futalosine (FL) to dehypoxanthine futalosine (DHFL) and hypoxanthine, a step in the biosynthesis of menaquinone (MK, vitamin K2).</text>
</comment>
<dbReference type="NCBIfam" id="TIGR03664">
    <property type="entry name" value="fut_nucase"/>
    <property type="match status" value="1"/>
</dbReference>
<organism evidence="4 5">
    <name type="scientific">Catenulispora acidiphila (strain DSM 44928 / JCM 14897 / NBRC 102108 / NRRL B-24433 / ID139908)</name>
    <dbReference type="NCBI Taxonomy" id="479433"/>
    <lineage>
        <taxon>Bacteria</taxon>
        <taxon>Bacillati</taxon>
        <taxon>Actinomycetota</taxon>
        <taxon>Actinomycetes</taxon>
        <taxon>Catenulisporales</taxon>
        <taxon>Catenulisporaceae</taxon>
        <taxon>Catenulispora</taxon>
    </lineage>
</organism>
<dbReference type="FunCoup" id="C7QH63">
    <property type="interactions" value="114"/>
</dbReference>
<proteinExistence type="inferred from homology"/>
<accession>C7QH63</accession>
<comment type="similarity">
    <text evidence="1">Belongs to the PNP/UDP phosphorylase family. Futalosine hydrolase subfamily.</text>
</comment>
<dbReference type="GO" id="GO:0009116">
    <property type="term" value="P:nucleoside metabolic process"/>
    <property type="evidence" value="ECO:0007669"/>
    <property type="project" value="InterPro"/>
</dbReference>
<keyword evidence="1" id="KW-0474">Menaquinone biosynthesis</keyword>
<keyword evidence="5" id="KW-1185">Reference proteome</keyword>
<dbReference type="CDD" id="cd17766">
    <property type="entry name" value="futalosine_nucleosidase_MqnB"/>
    <property type="match status" value="1"/>
</dbReference>
<dbReference type="PANTHER" id="PTHR46832:SF2">
    <property type="entry name" value="FUTALOSINE HYDROLASE"/>
    <property type="match status" value="1"/>
</dbReference>
<keyword evidence="1" id="KW-0378">Hydrolase</keyword>
<dbReference type="Gene3D" id="3.40.50.1580">
    <property type="entry name" value="Nucleoside phosphorylase domain"/>
    <property type="match status" value="1"/>
</dbReference>
<evidence type="ECO:0000259" key="3">
    <source>
        <dbReference type="Pfam" id="PF01048"/>
    </source>
</evidence>
<dbReference type="RefSeq" id="WP_015796638.1">
    <property type="nucleotide sequence ID" value="NC_013131.1"/>
</dbReference>
<gene>
    <name evidence="1" type="primary">mqnB</name>
    <name evidence="4" type="ordered locus">Caci_8090</name>
</gene>
<evidence type="ECO:0000313" key="5">
    <source>
        <dbReference type="Proteomes" id="UP000000851"/>
    </source>
</evidence>
<dbReference type="InterPro" id="IPR019963">
    <property type="entry name" value="FL_hydrolase_MqnB"/>
</dbReference>
<dbReference type="HAMAP" id="MF_00991">
    <property type="entry name" value="MqnB"/>
    <property type="match status" value="1"/>
</dbReference>
<dbReference type="eggNOG" id="COG0775">
    <property type="taxonomic scope" value="Bacteria"/>
</dbReference>
<dbReference type="InterPro" id="IPR035994">
    <property type="entry name" value="Nucleoside_phosphorylase_sf"/>
</dbReference>
<dbReference type="NCBIfam" id="NF006087">
    <property type="entry name" value="PRK08236.1"/>
    <property type="match status" value="1"/>
</dbReference>
<dbReference type="KEGG" id="cai:Caci_8090"/>
<sequence>MYEFLLATAVAAERDALQRHADGLTVIVTGAGPAAAATGAAWVLASEPYKLAVSVGIGGGFAPRAPLGSVVVSTRVVAADLGADSPEGFLPIEELGFAPHVEQPDEPWAERIGTALGEAGLHVVTGAVLTVATVTGTAERTAELLARHPDAAAEGMEGYGVATAATMAELPFVEIRAISNVVGPRDRESWRIGEAMDVLATVGETLAALQAPGVA</sequence>
<dbReference type="SUPFAM" id="SSF53167">
    <property type="entry name" value="Purine and uridine phosphorylases"/>
    <property type="match status" value="1"/>
</dbReference>
<protein>
    <recommendedName>
        <fullName evidence="1 2">Futalosine hydrolase</fullName>
        <shortName evidence="1">FL hydrolase</shortName>
        <ecNumber evidence="1 2">3.2.2.26</ecNumber>
    </recommendedName>
    <alternativeName>
        <fullName evidence="1">Futalosine nucleosidase</fullName>
    </alternativeName>
    <alternativeName>
        <fullName evidence="1">Menaquinone biosynthetic enzyme MqnB</fullName>
    </alternativeName>
</protein>
<dbReference type="UniPathway" id="UPA00079"/>
<dbReference type="InParanoid" id="C7QH63"/>
<dbReference type="Proteomes" id="UP000000851">
    <property type="component" value="Chromosome"/>
</dbReference>
<dbReference type="InterPro" id="IPR000845">
    <property type="entry name" value="Nucleoside_phosphorylase_d"/>
</dbReference>
<dbReference type="GO" id="GO:0008930">
    <property type="term" value="F:methylthioadenosine nucleosidase activity"/>
    <property type="evidence" value="ECO:0007669"/>
    <property type="project" value="TreeGrafter"/>
</dbReference>
<reference evidence="4 5" key="1">
    <citation type="journal article" date="2009" name="Stand. Genomic Sci.">
        <title>Complete genome sequence of Catenulispora acidiphila type strain (ID 139908).</title>
        <authorList>
            <person name="Copeland A."/>
            <person name="Lapidus A."/>
            <person name="Glavina Del Rio T."/>
            <person name="Nolan M."/>
            <person name="Lucas S."/>
            <person name="Chen F."/>
            <person name="Tice H."/>
            <person name="Cheng J.F."/>
            <person name="Bruce D."/>
            <person name="Goodwin L."/>
            <person name="Pitluck S."/>
            <person name="Mikhailova N."/>
            <person name="Pati A."/>
            <person name="Ivanova N."/>
            <person name="Mavromatis K."/>
            <person name="Chen A."/>
            <person name="Palaniappan K."/>
            <person name="Chain P."/>
            <person name="Land M."/>
            <person name="Hauser L."/>
            <person name="Chang Y.J."/>
            <person name="Jeffries C.D."/>
            <person name="Chertkov O."/>
            <person name="Brettin T."/>
            <person name="Detter J.C."/>
            <person name="Han C."/>
            <person name="Ali Z."/>
            <person name="Tindall B.J."/>
            <person name="Goker M."/>
            <person name="Bristow J."/>
            <person name="Eisen J.A."/>
            <person name="Markowitz V."/>
            <person name="Hugenholtz P."/>
            <person name="Kyrpides N.C."/>
            <person name="Klenk H.P."/>
        </authorList>
    </citation>
    <scope>NUCLEOTIDE SEQUENCE [LARGE SCALE GENOMIC DNA]</scope>
    <source>
        <strain evidence="5">DSM 44928 / JCM 14897 / NBRC 102108 / NRRL B-24433 / ID139908</strain>
    </source>
</reference>